<feature type="transmembrane region" description="Helical" evidence="3">
    <location>
        <begin position="737"/>
        <end position="752"/>
    </location>
</feature>
<dbReference type="InterPro" id="IPR050237">
    <property type="entry name" value="ATP-dep_AMP-bd_enzyme"/>
</dbReference>
<evidence type="ECO:0000256" key="2">
    <source>
        <dbReference type="ARBA" id="ARBA00022553"/>
    </source>
</evidence>
<dbReference type="PANTHER" id="PTHR43767:SF10">
    <property type="entry name" value="SURFACTIN SYNTHASE SUBUNIT 1"/>
    <property type="match status" value="1"/>
</dbReference>
<dbReference type="Proteomes" id="UP000465622">
    <property type="component" value="Chromosome"/>
</dbReference>
<evidence type="ECO:0000259" key="4">
    <source>
        <dbReference type="SMART" id="SM00823"/>
    </source>
</evidence>
<feature type="transmembrane region" description="Helical" evidence="3">
    <location>
        <begin position="664"/>
        <end position="684"/>
    </location>
</feature>
<feature type="transmembrane region" description="Helical" evidence="3">
    <location>
        <begin position="585"/>
        <end position="606"/>
    </location>
</feature>
<keyword evidence="3" id="KW-0812">Transmembrane</keyword>
<keyword evidence="3" id="KW-0472">Membrane</keyword>
<proteinExistence type="predicted"/>
<gene>
    <name evidence="5" type="ORF">MMAGJ_54580</name>
</gene>
<reference evidence="5 6" key="1">
    <citation type="journal article" date="2019" name="Emerg. Microbes Infect.">
        <title>Comprehensive subspecies identification of 175 nontuberculous mycobacteria species based on 7547 genomic profiles.</title>
        <authorList>
            <person name="Matsumoto Y."/>
            <person name="Kinjo T."/>
            <person name="Motooka D."/>
            <person name="Nabeya D."/>
            <person name="Jung N."/>
            <person name="Uechi K."/>
            <person name="Horii T."/>
            <person name="Iida T."/>
            <person name="Fujita J."/>
            <person name="Nakamura S."/>
        </authorList>
    </citation>
    <scope>NUCLEOTIDE SEQUENCE [LARGE SCALE GENOMIC DNA]</scope>
    <source>
        <strain evidence="5 6">JCM 12375</strain>
    </source>
</reference>
<dbReference type="InterPro" id="IPR009081">
    <property type="entry name" value="PP-bd_ACP"/>
</dbReference>
<organism evidence="5 6">
    <name type="scientific">Mycolicibacterium mageritense</name>
    <name type="common">Mycobacterium mageritense</name>
    <dbReference type="NCBI Taxonomy" id="53462"/>
    <lineage>
        <taxon>Bacteria</taxon>
        <taxon>Bacillati</taxon>
        <taxon>Actinomycetota</taxon>
        <taxon>Actinomycetes</taxon>
        <taxon>Mycobacteriales</taxon>
        <taxon>Mycobacteriaceae</taxon>
        <taxon>Mycolicibacterium</taxon>
    </lineage>
</organism>
<dbReference type="SMART" id="SM00823">
    <property type="entry name" value="PKS_PP"/>
    <property type="match status" value="1"/>
</dbReference>
<keyword evidence="2" id="KW-0597">Phosphoprotein</keyword>
<dbReference type="PANTHER" id="PTHR43767">
    <property type="entry name" value="LONG-CHAIN-FATTY-ACID--COA LIGASE"/>
    <property type="match status" value="1"/>
</dbReference>
<feature type="domain" description="Polyketide synthase-like phosphopantetheine-binding" evidence="4">
    <location>
        <begin position="455"/>
        <end position="507"/>
    </location>
</feature>
<dbReference type="SUPFAM" id="SSF56801">
    <property type="entry name" value="Acetyl-CoA synthetase-like"/>
    <property type="match status" value="1"/>
</dbReference>
<dbReference type="InterPro" id="IPR000873">
    <property type="entry name" value="AMP-dep_synth/lig_dom"/>
</dbReference>
<dbReference type="InterPro" id="IPR020806">
    <property type="entry name" value="PKS_PP-bd"/>
</dbReference>
<dbReference type="SUPFAM" id="SSF47336">
    <property type="entry name" value="ACP-like"/>
    <property type="match status" value="1"/>
</dbReference>
<feature type="transmembrane region" description="Helical" evidence="3">
    <location>
        <begin position="787"/>
        <end position="806"/>
    </location>
</feature>
<dbReference type="EMBL" id="AP022567">
    <property type="protein sequence ID" value="BBX36176.1"/>
    <property type="molecule type" value="Genomic_DNA"/>
</dbReference>
<evidence type="ECO:0000256" key="3">
    <source>
        <dbReference type="SAM" id="Phobius"/>
    </source>
</evidence>
<feature type="transmembrane region" description="Helical" evidence="3">
    <location>
        <begin position="633"/>
        <end position="652"/>
    </location>
</feature>
<accession>A0ABN5YDT2</accession>
<dbReference type="Gene3D" id="1.10.1200.10">
    <property type="entry name" value="ACP-like"/>
    <property type="match status" value="1"/>
</dbReference>
<dbReference type="InterPro" id="IPR042099">
    <property type="entry name" value="ANL_N_sf"/>
</dbReference>
<evidence type="ECO:0000256" key="1">
    <source>
        <dbReference type="ARBA" id="ARBA00022450"/>
    </source>
</evidence>
<dbReference type="Gene3D" id="3.40.50.12780">
    <property type="entry name" value="N-terminal domain of ligase-like"/>
    <property type="match status" value="1"/>
</dbReference>
<feature type="transmembrane region" description="Helical" evidence="3">
    <location>
        <begin position="690"/>
        <end position="707"/>
    </location>
</feature>
<evidence type="ECO:0000313" key="5">
    <source>
        <dbReference type="EMBL" id="BBX36176.1"/>
    </source>
</evidence>
<sequence>MSAPASLTECLRSHGDRVAAYTAEEQLSYLALADRVETAAAALGPGRRLVLLETHNDIPTLAHYLGALAAGHVVIPVPAGRDHDAIIATYDPDTVVDAAGVRHRRRESAHRLHDELALLLSTSGSTGSPKLVRLSRTNLISNAAAIAEYLDIRETDCAATTLPMSYCYGLSVVHSHLLRGAGLILTDASVVDDEFWALFRRHRGTSFAGVPHTFELLDRIGFAGMDLPHLRYVTQAGGRMPPERVREVATLGRRRGWQLFVMYGATEATARMAYLPPELAVTHPNSIGRPIPGGSLSIDTGGDWPDGVGALVYRGPNVMMGYAQHPADLALGATVDELRTGDIARCGADGLYEIIGRAGRFVKLYGLRIDLQQLEATLSRHGVDALCTDDDGGIVVAAVTSHGAPEVAQLAADAAGVPAVAVRATVVDSLPRLPSGKPDYLAVRALTADDGMADSSDLRQLFADVLHLDPTRIDTDASFVDLGGNSLSYVAMSVRLEQALGRLPARWHLMPLRDLRPTTAPKRRWGATVETSVALRAAAIVLIVGSHADLFKLWGGAHLLLGVAGYNFGRFCLTPVSRERRVRHLRTTIAWIAVPSIIWIAIALVLTDDYHASNLLLANKILGPPDSMTAGRLWFVEVLVWILVALTAVCWLPAADRWERHRPFGFAAAFLAFGVALRYDVAGFGLGREAWFTVLAFWFFAAGWAAAKATTTWHRAAVTAVLAVGLAGYFGNPHREALVFAGLVLLIWLPALRCPAPVAVVCGLLAEASLYVYLTHFQVYALFGGHPFIGVCASLVVGVALTYLVTWARSRLASRRAGTRHAAYSGTYASFRRGKSAHDALGHEPFLDQRRGDGPVRADQA</sequence>
<feature type="transmembrane region" description="Helical" evidence="3">
    <location>
        <begin position="553"/>
        <end position="573"/>
    </location>
</feature>
<keyword evidence="3" id="KW-1133">Transmembrane helix</keyword>
<feature type="transmembrane region" description="Helical" evidence="3">
    <location>
        <begin position="714"/>
        <end position="731"/>
    </location>
</feature>
<dbReference type="InterPro" id="IPR036736">
    <property type="entry name" value="ACP-like_sf"/>
</dbReference>
<feature type="transmembrane region" description="Helical" evidence="3">
    <location>
        <begin position="759"/>
        <end position="781"/>
    </location>
</feature>
<keyword evidence="6" id="KW-1185">Reference proteome</keyword>
<protein>
    <submittedName>
        <fullName evidence="5">AMP-dependent synthetase</fullName>
    </submittedName>
</protein>
<keyword evidence="1" id="KW-0596">Phosphopantetheine</keyword>
<name>A0ABN5YDT2_MYCME</name>
<evidence type="ECO:0000313" key="6">
    <source>
        <dbReference type="Proteomes" id="UP000465622"/>
    </source>
</evidence>
<dbReference type="Pfam" id="PF00550">
    <property type="entry name" value="PP-binding"/>
    <property type="match status" value="1"/>
</dbReference>
<dbReference type="Pfam" id="PF00501">
    <property type="entry name" value="AMP-binding"/>
    <property type="match status" value="1"/>
</dbReference>